<dbReference type="PANTHER" id="PTHR43475">
    <property type="entry name" value="METHYLTHIORIBOSE-1-PHOSPHATE ISOMERASE"/>
    <property type="match status" value="1"/>
</dbReference>
<keyword evidence="1" id="KW-0413">Isomerase</keyword>
<organism evidence="3 4">
    <name type="scientific">Candidatus Iainarchaeum sp</name>
    <dbReference type="NCBI Taxonomy" id="3101447"/>
    <lineage>
        <taxon>Archaea</taxon>
        <taxon>Candidatus Iainarchaeota</taxon>
        <taxon>Candidatus Iainarchaeia</taxon>
        <taxon>Candidatus Iainarchaeales</taxon>
        <taxon>Candidatus Iainarchaeaceae</taxon>
        <taxon>Candidatus Iainarchaeum</taxon>
    </lineage>
</organism>
<dbReference type="Gene3D" id="1.20.120.420">
    <property type="entry name" value="translation initiation factor eif-2b, domain 1"/>
    <property type="match status" value="1"/>
</dbReference>
<evidence type="ECO:0000256" key="1">
    <source>
        <dbReference type="ARBA" id="ARBA00023235"/>
    </source>
</evidence>
<dbReference type="GO" id="GO:0019509">
    <property type="term" value="P:L-methionine salvage from methylthioadenosine"/>
    <property type="evidence" value="ECO:0007669"/>
    <property type="project" value="TreeGrafter"/>
</dbReference>
<dbReference type="AlphaFoldDB" id="A0A497JG41"/>
<comment type="similarity">
    <text evidence="2">Belongs to the eIF-2B alpha/beta/delta subunits family.</text>
</comment>
<reference evidence="3 4" key="1">
    <citation type="submission" date="2018-06" db="EMBL/GenBank/DDBJ databases">
        <title>Extensive metabolic versatility and redundancy in microbially diverse, dynamic hydrothermal sediments.</title>
        <authorList>
            <person name="Dombrowski N."/>
            <person name="Teske A."/>
            <person name="Baker B.J."/>
        </authorList>
    </citation>
    <scope>NUCLEOTIDE SEQUENCE [LARGE SCALE GENOMIC DNA]</scope>
    <source>
        <strain evidence="3">B51_G17</strain>
    </source>
</reference>
<dbReference type="NCBIfam" id="TIGR00524">
    <property type="entry name" value="eIF-2B_rel"/>
    <property type="match status" value="1"/>
</dbReference>
<accession>A0A497JG41</accession>
<name>A0A497JG41_9ARCH</name>
<comment type="caution">
    <text evidence="3">The sequence shown here is derived from an EMBL/GenBank/DDBJ whole genome shotgun (WGS) entry which is preliminary data.</text>
</comment>
<proteinExistence type="inferred from homology"/>
<dbReference type="GO" id="GO:0046523">
    <property type="term" value="F:S-methyl-5-thioribose-1-phosphate isomerase activity"/>
    <property type="evidence" value="ECO:0007669"/>
    <property type="project" value="TreeGrafter"/>
</dbReference>
<evidence type="ECO:0000313" key="3">
    <source>
        <dbReference type="EMBL" id="RLG69970.1"/>
    </source>
</evidence>
<evidence type="ECO:0008006" key="5">
    <source>
        <dbReference type="Google" id="ProtNLM"/>
    </source>
</evidence>
<protein>
    <recommendedName>
        <fullName evidence="5">S-methyl-5-thioribose-1-phosphate isomerase</fullName>
    </recommendedName>
</protein>
<gene>
    <name evidence="3" type="ORF">DRO04_02555</name>
</gene>
<dbReference type="EMBL" id="QMWP01000093">
    <property type="protein sequence ID" value="RLG69970.1"/>
    <property type="molecule type" value="Genomic_DNA"/>
</dbReference>
<dbReference type="InterPro" id="IPR027363">
    <property type="entry name" value="M1Pi_N"/>
</dbReference>
<dbReference type="InterPro" id="IPR000649">
    <property type="entry name" value="IF-2B-related"/>
</dbReference>
<dbReference type="InterPro" id="IPR011559">
    <property type="entry name" value="Initiation_fac_2B_a/b/d"/>
</dbReference>
<dbReference type="Proteomes" id="UP000278031">
    <property type="component" value="Unassembled WGS sequence"/>
</dbReference>
<sequence>MEIKKVECMQIPKEIKKIVKDIKDMKIQGASKVRSATIKAIKIFLRKDKSKNVESFYKNFYKVLRLLVSSRPTEPEMRTAIRILLKESKRDLKLDKLKMYLLSICEGYEKSRELALKKIAEYGSRLFEKNSIILTHCHSHTVEAILKEAYKKGLIEKVYCTETRPLFQGRKTAKSLVKAGIPTTMIVDSAVASIMHEVDVFITGADAVIEDGSVINKIGTYTISIVANRFNVPHYAACSTHKFDPITSFGFREKIEERSPKEVWQKRPKGLKIINKAFDITPSIFVKKIITEKGVFGSEAFASYMYQKLKLGEKELEKMSLQKLLEAKA</sequence>
<dbReference type="Pfam" id="PF01008">
    <property type="entry name" value="IF-2B"/>
    <property type="match status" value="1"/>
</dbReference>
<dbReference type="InterPro" id="IPR042529">
    <property type="entry name" value="IF_2B-like_C"/>
</dbReference>
<dbReference type="Gene3D" id="3.40.50.10470">
    <property type="entry name" value="Translation initiation factor eif-2b, domain 2"/>
    <property type="match status" value="1"/>
</dbReference>
<evidence type="ECO:0000256" key="2">
    <source>
        <dbReference type="RuleBase" id="RU003814"/>
    </source>
</evidence>
<dbReference type="SUPFAM" id="SSF100950">
    <property type="entry name" value="NagB/RpiA/CoA transferase-like"/>
    <property type="match status" value="1"/>
</dbReference>
<evidence type="ECO:0000313" key="4">
    <source>
        <dbReference type="Proteomes" id="UP000278031"/>
    </source>
</evidence>
<dbReference type="PANTHER" id="PTHR43475:SF2">
    <property type="entry name" value="RIBOSE 1,5-BISPHOSPHATE ISOMERASE"/>
    <property type="match status" value="1"/>
</dbReference>
<dbReference type="InterPro" id="IPR037171">
    <property type="entry name" value="NagB/RpiA_transferase-like"/>
</dbReference>